<dbReference type="EMBL" id="LNIX01000005">
    <property type="protein sequence ID" value="OXA53643.1"/>
    <property type="molecule type" value="Genomic_DNA"/>
</dbReference>
<protein>
    <submittedName>
        <fullName evidence="2">Uncharacterized protein</fullName>
    </submittedName>
</protein>
<sequence length="178" mass="19373">MERSKLLLVIATLAGGIAASITSAIFNSVSKDKISTWIFYCKSGAWPSTSTSAEFSPQFCTEYETLLNNVWGSIGIPVGQTGLIIIYIFTLISLSRKNMADKLRLFSTGFCILQICLVISTFAVAVDPDTIWKSESDSELFGPLKCGWTSSLVSAVVHFCGVILIAWSSLDNPRENAK</sequence>
<gene>
    <name evidence="2" type="ORF">Fcan01_10375</name>
</gene>
<evidence type="ECO:0000313" key="2">
    <source>
        <dbReference type="EMBL" id="OXA53643.1"/>
    </source>
</evidence>
<reference evidence="2 3" key="1">
    <citation type="submission" date="2015-12" db="EMBL/GenBank/DDBJ databases">
        <title>The genome of Folsomia candida.</title>
        <authorList>
            <person name="Faddeeva A."/>
            <person name="Derks M.F."/>
            <person name="Anvar Y."/>
            <person name="Smit S."/>
            <person name="Van Straalen N."/>
            <person name="Roelofs D."/>
        </authorList>
    </citation>
    <scope>NUCLEOTIDE SEQUENCE [LARGE SCALE GENOMIC DNA]</scope>
    <source>
        <strain evidence="2 3">VU population</strain>
        <tissue evidence="2">Whole body</tissue>
    </source>
</reference>
<feature type="transmembrane region" description="Helical" evidence="1">
    <location>
        <begin position="74"/>
        <end position="94"/>
    </location>
</feature>
<organism evidence="2 3">
    <name type="scientific">Folsomia candida</name>
    <name type="common">Springtail</name>
    <dbReference type="NCBI Taxonomy" id="158441"/>
    <lineage>
        <taxon>Eukaryota</taxon>
        <taxon>Metazoa</taxon>
        <taxon>Ecdysozoa</taxon>
        <taxon>Arthropoda</taxon>
        <taxon>Hexapoda</taxon>
        <taxon>Collembola</taxon>
        <taxon>Entomobryomorpha</taxon>
        <taxon>Isotomoidea</taxon>
        <taxon>Isotomidae</taxon>
        <taxon>Proisotominae</taxon>
        <taxon>Folsomia</taxon>
    </lineage>
</organism>
<keyword evidence="1" id="KW-0472">Membrane</keyword>
<keyword evidence="3" id="KW-1185">Reference proteome</keyword>
<keyword evidence="1" id="KW-1133">Transmembrane helix</keyword>
<name>A0A226E7M4_FOLCA</name>
<keyword evidence="1" id="KW-0812">Transmembrane</keyword>
<feature type="transmembrane region" description="Helical" evidence="1">
    <location>
        <begin position="146"/>
        <end position="170"/>
    </location>
</feature>
<feature type="transmembrane region" description="Helical" evidence="1">
    <location>
        <begin position="106"/>
        <end position="126"/>
    </location>
</feature>
<comment type="caution">
    <text evidence="2">The sequence shown here is derived from an EMBL/GenBank/DDBJ whole genome shotgun (WGS) entry which is preliminary data.</text>
</comment>
<accession>A0A226E7M4</accession>
<dbReference type="AlphaFoldDB" id="A0A226E7M4"/>
<proteinExistence type="predicted"/>
<dbReference type="Proteomes" id="UP000198287">
    <property type="component" value="Unassembled WGS sequence"/>
</dbReference>
<evidence type="ECO:0000256" key="1">
    <source>
        <dbReference type="SAM" id="Phobius"/>
    </source>
</evidence>
<evidence type="ECO:0000313" key="3">
    <source>
        <dbReference type="Proteomes" id="UP000198287"/>
    </source>
</evidence>